<keyword evidence="2 4" id="KW-0560">Oxidoreductase</keyword>
<dbReference type="SUPFAM" id="SSF51735">
    <property type="entry name" value="NAD(P)-binding Rossmann-fold domains"/>
    <property type="match status" value="1"/>
</dbReference>
<comment type="caution">
    <text evidence="7">The sequence shown here is derived from an EMBL/GenBank/DDBJ whole genome shotgun (WGS) entry which is preliminary data.</text>
</comment>
<dbReference type="PROSITE" id="PS00670">
    <property type="entry name" value="D_2_HYDROXYACID_DH_2"/>
    <property type="match status" value="1"/>
</dbReference>
<evidence type="ECO:0000256" key="1">
    <source>
        <dbReference type="ARBA" id="ARBA00005854"/>
    </source>
</evidence>
<keyword evidence="8" id="KW-1185">Reference proteome</keyword>
<gene>
    <name evidence="7" type="ORF">GCM10023116_17440</name>
</gene>
<dbReference type="InterPro" id="IPR029752">
    <property type="entry name" value="D-isomer_DH_CS1"/>
</dbReference>
<dbReference type="CDD" id="cd12183">
    <property type="entry name" value="LDH_like_2"/>
    <property type="match status" value="1"/>
</dbReference>
<comment type="similarity">
    <text evidence="1 4">Belongs to the D-isomer specific 2-hydroxyacid dehydrogenase family.</text>
</comment>
<dbReference type="Pfam" id="PF02826">
    <property type="entry name" value="2-Hacid_dh_C"/>
    <property type="match status" value="1"/>
</dbReference>
<dbReference type="PROSITE" id="PS00065">
    <property type="entry name" value="D_2_HYDROXYACID_DH_1"/>
    <property type="match status" value="1"/>
</dbReference>
<sequence>MKIAVFGTKPYDREYLNRANQQYAFQLDYFKVRLNEETRELARGHDAVCVFVNDILNQPVLETMADAGVRLIALRCAGFNNVDLSLADKLGIKVARVPAYSPEAVAEYTLALILTLNRKTHKAWNRIREGNFSLNGLLGFNMTGKTAGVVGLGRIGLATAKLLQGFDMNVIAYDPFPDEVAIKAAGIKTVPLHELYHHADIITLHCPLTDSTFHMIDAEALESMKPGAMLINTSRGALIDTQAAIRSLKAEHLGYLGIDVYEQEGDLFFEDLSEQIIQDDIIQRLQSFPNVLITGHQGFFTREALTAIAETTLTNIHEFAETGTCKNLLTKAYLA</sequence>
<dbReference type="PANTHER" id="PTHR43026">
    <property type="entry name" value="2-HYDROXYACID DEHYDROGENASE HOMOLOG 1-RELATED"/>
    <property type="match status" value="1"/>
</dbReference>
<feature type="domain" description="D-isomer specific 2-hydroxyacid dehydrogenase catalytic" evidence="5">
    <location>
        <begin position="4"/>
        <end position="328"/>
    </location>
</feature>
<dbReference type="InterPro" id="IPR036291">
    <property type="entry name" value="NAD(P)-bd_dom_sf"/>
</dbReference>
<evidence type="ECO:0000313" key="7">
    <source>
        <dbReference type="EMBL" id="GAA4649470.1"/>
    </source>
</evidence>
<protein>
    <submittedName>
        <fullName evidence="7">2-hydroxyacid dehydrogenase</fullName>
    </submittedName>
</protein>
<dbReference type="Proteomes" id="UP001500604">
    <property type="component" value="Unassembled WGS sequence"/>
</dbReference>
<dbReference type="InterPro" id="IPR029753">
    <property type="entry name" value="D-isomer_DH_CS"/>
</dbReference>
<evidence type="ECO:0000256" key="2">
    <source>
        <dbReference type="ARBA" id="ARBA00023002"/>
    </source>
</evidence>
<accession>A0ABP8V059</accession>
<dbReference type="EMBL" id="BAABFL010000134">
    <property type="protein sequence ID" value="GAA4649470.1"/>
    <property type="molecule type" value="Genomic_DNA"/>
</dbReference>
<evidence type="ECO:0000259" key="5">
    <source>
        <dbReference type="Pfam" id="PF00389"/>
    </source>
</evidence>
<organism evidence="7 8">
    <name type="scientific">Kistimonas scapharcae</name>
    <dbReference type="NCBI Taxonomy" id="1036133"/>
    <lineage>
        <taxon>Bacteria</taxon>
        <taxon>Pseudomonadati</taxon>
        <taxon>Pseudomonadota</taxon>
        <taxon>Gammaproteobacteria</taxon>
        <taxon>Oceanospirillales</taxon>
        <taxon>Endozoicomonadaceae</taxon>
        <taxon>Kistimonas</taxon>
    </lineage>
</organism>
<dbReference type="Pfam" id="PF00389">
    <property type="entry name" value="2-Hacid_dh"/>
    <property type="match status" value="1"/>
</dbReference>
<evidence type="ECO:0000256" key="4">
    <source>
        <dbReference type="RuleBase" id="RU003719"/>
    </source>
</evidence>
<evidence type="ECO:0000256" key="3">
    <source>
        <dbReference type="ARBA" id="ARBA00023027"/>
    </source>
</evidence>
<dbReference type="InterPro" id="IPR058205">
    <property type="entry name" value="D-LDH-like"/>
</dbReference>
<name>A0ABP8V059_9GAMM</name>
<reference evidence="8" key="1">
    <citation type="journal article" date="2019" name="Int. J. Syst. Evol. Microbiol.">
        <title>The Global Catalogue of Microorganisms (GCM) 10K type strain sequencing project: providing services to taxonomists for standard genome sequencing and annotation.</title>
        <authorList>
            <consortium name="The Broad Institute Genomics Platform"/>
            <consortium name="The Broad Institute Genome Sequencing Center for Infectious Disease"/>
            <person name="Wu L."/>
            <person name="Ma J."/>
        </authorList>
    </citation>
    <scope>NUCLEOTIDE SEQUENCE [LARGE SCALE GENOMIC DNA]</scope>
    <source>
        <strain evidence="8">JCM 17805</strain>
    </source>
</reference>
<dbReference type="InterPro" id="IPR006139">
    <property type="entry name" value="D-isomer_2_OHA_DH_cat_dom"/>
</dbReference>
<proteinExistence type="inferred from homology"/>
<dbReference type="RefSeq" id="WP_345195326.1">
    <property type="nucleotide sequence ID" value="NZ_BAABFL010000134.1"/>
</dbReference>
<keyword evidence="3" id="KW-0520">NAD</keyword>
<evidence type="ECO:0000313" key="8">
    <source>
        <dbReference type="Proteomes" id="UP001500604"/>
    </source>
</evidence>
<dbReference type="Gene3D" id="3.40.50.720">
    <property type="entry name" value="NAD(P)-binding Rossmann-like Domain"/>
    <property type="match status" value="2"/>
</dbReference>
<dbReference type="PROSITE" id="PS00671">
    <property type="entry name" value="D_2_HYDROXYACID_DH_3"/>
    <property type="match status" value="1"/>
</dbReference>
<dbReference type="InterPro" id="IPR006140">
    <property type="entry name" value="D-isomer_DH_NAD-bd"/>
</dbReference>
<dbReference type="PANTHER" id="PTHR43026:SF1">
    <property type="entry name" value="2-HYDROXYACID DEHYDROGENASE HOMOLOG 1-RELATED"/>
    <property type="match status" value="1"/>
</dbReference>
<feature type="domain" description="D-isomer specific 2-hydroxyacid dehydrogenase NAD-binding" evidence="6">
    <location>
        <begin position="110"/>
        <end position="298"/>
    </location>
</feature>
<dbReference type="SUPFAM" id="SSF52283">
    <property type="entry name" value="Formate/glycerate dehydrogenase catalytic domain-like"/>
    <property type="match status" value="1"/>
</dbReference>
<evidence type="ECO:0000259" key="6">
    <source>
        <dbReference type="Pfam" id="PF02826"/>
    </source>
</evidence>